<evidence type="ECO:0000256" key="2">
    <source>
        <dbReference type="ARBA" id="ARBA00004173"/>
    </source>
</evidence>
<dbReference type="NCBIfam" id="TIGR00482">
    <property type="entry name" value="nicotinate (nicotinamide) nucleotide adenylyltransferase"/>
    <property type="match status" value="1"/>
</dbReference>
<dbReference type="GO" id="GO:0005759">
    <property type="term" value="C:mitochondrial matrix"/>
    <property type="evidence" value="ECO:0007669"/>
    <property type="project" value="UniProtKB-ARBA"/>
</dbReference>
<dbReference type="Pfam" id="PF01467">
    <property type="entry name" value="CTP_transf_like"/>
    <property type="match status" value="1"/>
</dbReference>
<dbReference type="Gene3D" id="3.40.50.620">
    <property type="entry name" value="HUPs"/>
    <property type="match status" value="1"/>
</dbReference>
<dbReference type="GO" id="GO:0005524">
    <property type="term" value="F:ATP binding"/>
    <property type="evidence" value="ECO:0007669"/>
    <property type="project" value="UniProtKB-KW"/>
</dbReference>
<evidence type="ECO:0000256" key="5">
    <source>
        <dbReference type="ARBA" id="ARBA00007064"/>
    </source>
</evidence>
<evidence type="ECO:0000313" key="19">
    <source>
        <dbReference type="Proteomes" id="UP001152798"/>
    </source>
</evidence>
<dbReference type="InterPro" id="IPR051182">
    <property type="entry name" value="Euk_NMN_adenylyltrnsfrase"/>
</dbReference>
<dbReference type="FunFam" id="3.40.50.620:FF:000221">
    <property type="entry name" value="Nicotinamide/nicotinic acid mononucleotide adenylyltransferase 3"/>
    <property type="match status" value="1"/>
</dbReference>
<comment type="pathway">
    <text evidence="4">Cofactor biosynthesis; NAD(+) biosynthesis; deamido-NAD(+) from nicotinate D-ribonucleotide: step 1/1.</text>
</comment>
<keyword evidence="7 16" id="KW-0662">Pyridine nucleotide biosynthesis</keyword>
<dbReference type="EMBL" id="OV725082">
    <property type="protein sequence ID" value="CAH1404776.1"/>
    <property type="molecule type" value="Genomic_DNA"/>
</dbReference>
<protein>
    <recommendedName>
        <fullName evidence="16">Nicotinamide-nucleotide adenylyltransferase</fullName>
        <ecNumber evidence="16">2.7.7.1</ecNumber>
        <ecNumber evidence="16">2.7.7.18</ecNumber>
    </recommendedName>
</protein>
<evidence type="ECO:0000256" key="3">
    <source>
        <dbReference type="ARBA" id="ARBA00004658"/>
    </source>
</evidence>
<comment type="catalytic activity">
    <reaction evidence="16">
        <text>beta-nicotinamide D-ribonucleotide + ATP + H(+) = diphosphate + NAD(+)</text>
        <dbReference type="Rhea" id="RHEA:21360"/>
        <dbReference type="ChEBI" id="CHEBI:14649"/>
        <dbReference type="ChEBI" id="CHEBI:15378"/>
        <dbReference type="ChEBI" id="CHEBI:30616"/>
        <dbReference type="ChEBI" id="CHEBI:33019"/>
        <dbReference type="ChEBI" id="CHEBI:57540"/>
        <dbReference type="EC" id="2.7.7.1"/>
    </reaction>
</comment>
<comment type="similarity">
    <text evidence="5 16">Belongs to the eukaryotic NMN adenylyltransferase family.</text>
</comment>
<keyword evidence="11 16" id="KW-0067">ATP-binding</keyword>
<dbReference type="OrthoDB" id="422187at2759"/>
<evidence type="ECO:0000256" key="7">
    <source>
        <dbReference type="ARBA" id="ARBA00022642"/>
    </source>
</evidence>
<dbReference type="GO" id="GO:0009435">
    <property type="term" value="P:NAD+ biosynthetic process"/>
    <property type="evidence" value="ECO:0007669"/>
    <property type="project" value="InterPro"/>
</dbReference>
<sequence length="250" mass="28531">MTKTKIVLLACGSFNPPTHMHLRMFELARDHINRLGPYQVIGGIISPVHDGYNKKELIASTHRCTLVKLALQDSEWIHLSDWECNQESWTPTRQTLQYHQNKINSALSTDNNMDNNKINDNDEPSWVRNIQRFQTNGVNVLVKLLCGADLLQSFSTPGLWKESDIETIIGDHGLAVITRAGTDPHKFVYESDVLTKFSNNIHIITEWITNEVSSTKIRRSLRRGESVKYLVADTVIDYIKNHCLYGSLDK</sequence>
<dbReference type="AlphaFoldDB" id="A0A9P0HMJ5"/>
<name>A0A9P0HMJ5_NEZVI</name>
<dbReference type="EC" id="2.7.7.1" evidence="16"/>
<comment type="cofactor">
    <cofactor evidence="1">
        <name>Mg(2+)</name>
        <dbReference type="ChEBI" id="CHEBI:18420"/>
    </cofactor>
</comment>
<evidence type="ECO:0000259" key="17">
    <source>
        <dbReference type="Pfam" id="PF01467"/>
    </source>
</evidence>
<evidence type="ECO:0000256" key="10">
    <source>
        <dbReference type="ARBA" id="ARBA00022741"/>
    </source>
</evidence>
<comment type="catalytic activity">
    <reaction evidence="14 16">
        <text>nicotinate beta-D-ribonucleotide + ATP + H(+) = deamido-NAD(+) + diphosphate</text>
        <dbReference type="Rhea" id="RHEA:22860"/>
        <dbReference type="ChEBI" id="CHEBI:15378"/>
        <dbReference type="ChEBI" id="CHEBI:30616"/>
        <dbReference type="ChEBI" id="CHEBI:33019"/>
        <dbReference type="ChEBI" id="CHEBI:57502"/>
        <dbReference type="ChEBI" id="CHEBI:58437"/>
        <dbReference type="EC" id="2.7.7.18"/>
    </reaction>
</comment>
<evidence type="ECO:0000256" key="14">
    <source>
        <dbReference type="ARBA" id="ARBA00048721"/>
    </source>
</evidence>
<evidence type="ECO:0000256" key="16">
    <source>
        <dbReference type="RuleBase" id="RU362021"/>
    </source>
</evidence>
<keyword evidence="13" id="KW-0496">Mitochondrion</keyword>
<dbReference type="InterPro" id="IPR014729">
    <property type="entry name" value="Rossmann-like_a/b/a_fold"/>
</dbReference>
<evidence type="ECO:0000256" key="6">
    <source>
        <dbReference type="ARBA" id="ARBA00011881"/>
    </source>
</evidence>
<gene>
    <name evidence="18" type="ORF">NEZAVI_LOCUS13130</name>
</gene>
<accession>A0A9P0HMJ5</accession>
<evidence type="ECO:0000256" key="11">
    <source>
        <dbReference type="ARBA" id="ARBA00022840"/>
    </source>
</evidence>
<reference evidence="18" key="1">
    <citation type="submission" date="2022-01" db="EMBL/GenBank/DDBJ databases">
        <authorList>
            <person name="King R."/>
        </authorList>
    </citation>
    <scope>NUCLEOTIDE SEQUENCE</scope>
</reference>
<evidence type="ECO:0000256" key="4">
    <source>
        <dbReference type="ARBA" id="ARBA00005019"/>
    </source>
</evidence>
<dbReference type="InterPro" id="IPR004821">
    <property type="entry name" value="Cyt_trans-like"/>
</dbReference>
<dbReference type="EC" id="2.7.7.18" evidence="16"/>
<comment type="pathway">
    <text evidence="3 16">Cofactor biosynthesis; NAD(+) biosynthesis; NAD(+) from nicotinamide D-ribonucleotide: step 1/1.</text>
</comment>
<keyword evidence="8 16" id="KW-0808">Transferase</keyword>
<comment type="subcellular location">
    <subcellularLocation>
        <location evidence="2">Mitochondrion</location>
    </subcellularLocation>
</comment>
<evidence type="ECO:0000256" key="13">
    <source>
        <dbReference type="ARBA" id="ARBA00023128"/>
    </source>
</evidence>
<dbReference type="SUPFAM" id="SSF52374">
    <property type="entry name" value="Nucleotidylyl transferase"/>
    <property type="match status" value="1"/>
</dbReference>
<evidence type="ECO:0000256" key="8">
    <source>
        <dbReference type="ARBA" id="ARBA00022679"/>
    </source>
</evidence>
<evidence type="ECO:0000256" key="1">
    <source>
        <dbReference type="ARBA" id="ARBA00001946"/>
    </source>
</evidence>
<keyword evidence="19" id="KW-1185">Reference proteome</keyword>
<dbReference type="Proteomes" id="UP001152798">
    <property type="component" value="Chromosome 6"/>
</dbReference>
<evidence type="ECO:0000256" key="9">
    <source>
        <dbReference type="ARBA" id="ARBA00022695"/>
    </source>
</evidence>
<dbReference type="GO" id="GO:0004515">
    <property type="term" value="F:nicotinate-nucleotide adenylyltransferase activity"/>
    <property type="evidence" value="ECO:0007669"/>
    <property type="project" value="UniProtKB-EC"/>
</dbReference>
<dbReference type="PANTHER" id="PTHR12039">
    <property type="entry name" value="NICOTINAMIDE MONONUCLEOTIDE ADENYLYLTRANSFERASE"/>
    <property type="match status" value="1"/>
</dbReference>
<keyword evidence="10 16" id="KW-0547">Nucleotide-binding</keyword>
<comment type="function">
    <text evidence="15">Catalyzes the formation of NAD(+) from nicotinamide mononucleotide (NMN) and ATP. Can also use the deamidated form; nicotinic acid mononucleotide (NaMN) as substrate with the same efficiency. Can use triazofurin monophosphate (TrMP) as substrate. Can also use GTP and ITP as nucleotide donors. Also catalyzes the reverse reaction, i.e. the pyrophosphorolytic cleavage of NAD(+). For the pyrophosphorolytic activity, can use NAD(+), NADH, NaAD, nicotinic acid adenine dinucleotide phosphate (NHD), nicotinamide guanine dinucleotide (NGD) as substrates. Fails to cleave phosphorylated dinucleotides NADP(+), NADPH and NaADP(+). Protects against axonal degeneration following injury. May be involved in the maintenance of axonal integrity. Also functions as a stress-response chaperone protein that prevents toxic aggregation of proteins; this function may be independent of its NAD(+) synthesis activity.</text>
</comment>
<dbReference type="InterPro" id="IPR005248">
    <property type="entry name" value="NadD/NMNAT"/>
</dbReference>
<evidence type="ECO:0000256" key="12">
    <source>
        <dbReference type="ARBA" id="ARBA00023027"/>
    </source>
</evidence>
<dbReference type="GO" id="GO:0000309">
    <property type="term" value="F:nicotinamide-nucleotide adenylyltransferase activity"/>
    <property type="evidence" value="ECO:0007669"/>
    <property type="project" value="UniProtKB-EC"/>
</dbReference>
<dbReference type="CDD" id="cd09286">
    <property type="entry name" value="NMNAT_Eukarya"/>
    <property type="match status" value="1"/>
</dbReference>
<evidence type="ECO:0000313" key="18">
    <source>
        <dbReference type="EMBL" id="CAH1404776.1"/>
    </source>
</evidence>
<keyword evidence="9 16" id="KW-0548">Nucleotidyltransferase</keyword>
<comment type="subunit">
    <text evidence="6">Homotetramer.</text>
</comment>
<keyword evidence="12 16" id="KW-0520">NAD</keyword>
<dbReference type="PANTHER" id="PTHR12039:SF0">
    <property type="entry name" value="NICOTINAMIDE-NUCLEOTIDE ADENYLYLTRANSFERASE"/>
    <property type="match status" value="1"/>
</dbReference>
<evidence type="ECO:0000256" key="15">
    <source>
        <dbReference type="ARBA" id="ARBA00093425"/>
    </source>
</evidence>
<dbReference type="InterPro" id="IPR045094">
    <property type="entry name" value="NMNAT_euk"/>
</dbReference>
<proteinExistence type="inferred from homology"/>
<organism evidence="18 19">
    <name type="scientific">Nezara viridula</name>
    <name type="common">Southern green stink bug</name>
    <name type="synonym">Cimex viridulus</name>
    <dbReference type="NCBI Taxonomy" id="85310"/>
    <lineage>
        <taxon>Eukaryota</taxon>
        <taxon>Metazoa</taxon>
        <taxon>Ecdysozoa</taxon>
        <taxon>Arthropoda</taxon>
        <taxon>Hexapoda</taxon>
        <taxon>Insecta</taxon>
        <taxon>Pterygota</taxon>
        <taxon>Neoptera</taxon>
        <taxon>Paraneoptera</taxon>
        <taxon>Hemiptera</taxon>
        <taxon>Heteroptera</taxon>
        <taxon>Panheteroptera</taxon>
        <taxon>Pentatomomorpha</taxon>
        <taxon>Pentatomoidea</taxon>
        <taxon>Pentatomidae</taxon>
        <taxon>Pentatominae</taxon>
        <taxon>Nezara</taxon>
    </lineage>
</organism>
<feature type="domain" description="Cytidyltransferase-like" evidence="17">
    <location>
        <begin position="9"/>
        <end position="219"/>
    </location>
</feature>